<dbReference type="RefSeq" id="WP_390309219.1">
    <property type="nucleotide sequence ID" value="NZ_JBHSNQ010000058.1"/>
</dbReference>
<protein>
    <submittedName>
        <fullName evidence="1">Uncharacterized protein</fullName>
    </submittedName>
</protein>
<evidence type="ECO:0000313" key="2">
    <source>
        <dbReference type="Proteomes" id="UP001595978"/>
    </source>
</evidence>
<organism evidence="1 2">
    <name type="scientific">Ureibacillus suwonensis</name>
    <dbReference type="NCBI Taxonomy" id="313007"/>
    <lineage>
        <taxon>Bacteria</taxon>
        <taxon>Bacillati</taxon>
        <taxon>Bacillota</taxon>
        <taxon>Bacilli</taxon>
        <taxon>Bacillales</taxon>
        <taxon>Caryophanaceae</taxon>
        <taxon>Ureibacillus</taxon>
    </lineage>
</organism>
<name>A0ABW0RFA7_9BACL</name>
<proteinExistence type="predicted"/>
<keyword evidence="2" id="KW-1185">Reference proteome</keyword>
<sequence length="66" mass="7642">MNTYIIKIDDLYFAGKDDLGILVAAIEKAKKIEGNFNLKSYIDSIYQEIRNGELEFQRIEIIKVSE</sequence>
<comment type="caution">
    <text evidence="1">The sequence shown here is derived from an EMBL/GenBank/DDBJ whole genome shotgun (WGS) entry which is preliminary data.</text>
</comment>
<dbReference type="EMBL" id="JBHSNQ010000058">
    <property type="protein sequence ID" value="MFC5541537.1"/>
    <property type="molecule type" value="Genomic_DNA"/>
</dbReference>
<reference evidence="2" key="1">
    <citation type="journal article" date="2019" name="Int. J. Syst. Evol. Microbiol.">
        <title>The Global Catalogue of Microorganisms (GCM) 10K type strain sequencing project: providing services to taxonomists for standard genome sequencing and annotation.</title>
        <authorList>
            <consortium name="The Broad Institute Genomics Platform"/>
            <consortium name="The Broad Institute Genome Sequencing Center for Infectious Disease"/>
            <person name="Wu L."/>
            <person name="Ma J."/>
        </authorList>
    </citation>
    <scope>NUCLEOTIDE SEQUENCE [LARGE SCALE GENOMIC DNA]</scope>
    <source>
        <strain evidence="2">CCUG 56331</strain>
    </source>
</reference>
<accession>A0ABW0RFA7</accession>
<evidence type="ECO:0000313" key="1">
    <source>
        <dbReference type="EMBL" id="MFC5541537.1"/>
    </source>
</evidence>
<dbReference type="Proteomes" id="UP001595978">
    <property type="component" value="Unassembled WGS sequence"/>
</dbReference>
<gene>
    <name evidence="1" type="ORF">ACFPOH_07140</name>
</gene>